<accession>A0A2S6CQB9</accession>
<protein>
    <submittedName>
        <fullName evidence="1">Uncharacterized protein</fullName>
    </submittedName>
</protein>
<dbReference type="AlphaFoldDB" id="A0A2S6CQB9"/>
<proteinExistence type="predicted"/>
<dbReference type="Proteomes" id="UP000239589">
    <property type="component" value="Unassembled WGS sequence"/>
</dbReference>
<sequence>MPVSITWTNFFNNYVRPALNDTTTSIVDSNRANLLTLFVVSDLQSKGLTDITSTVSSGAITSLDANVIDAWNLIGFGVKYYFVNDPVVKYDSASGTSITRDRELIEKAQTDYFLHLRAYITINKLATLTAAEFWTQQDVIDLIAGGASKTCCKDSLEDKLALIAREEQKDLTIGDQKRLTAIELRQLERQYELEDKAVLIEKTATNGAWTSAGQFTVSYLVDYQTELEDTVPLFQLDLDNDSFGIPTIVNVQTYSGVFIDTAKYKRLDIELVATANVSFILKELVGLTWQNVGTVTTDNTIVKSYSLVNTNVIKVEVIGTQANTQVFIRGTLKGY</sequence>
<dbReference type="RefSeq" id="WP_104389155.1">
    <property type="nucleotide sequence ID" value="NZ_PGEM01000153.1"/>
</dbReference>
<keyword evidence="2" id="KW-1185">Reference proteome</keyword>
<gene>
    <name evidence="1" type="ORF">CUN59_18090</name>
</gene>
<reference evidence="1 2" key="1">
    <citation type="submission" date="2018-02" db="EMBL/GenBank/DDBJ databases">
        <title>Discovery of a pederin family compound in a non-symbiotic bloom-forming cyanobacterium.</title>
        <authorList>
            <person name="Kust A."/>
            <person name="Mares J."/>
            <person name="Jokela J."/>
            <person name="Urajova P."/>
            <person name="Hajek J."/>
            <person name="Saurav K."/>
            <person name="Voracova K."/>
            <person name="Fewer D.P."/>
            <person name="Haapaniemi E."/>
            <person name="Permi P."/>
            <person name="Rehakova K."/>
            <person name="Sivonen K."/>
            <person name="Hrouzek P."/>
        </authorList>
    </citation>
    <scope>NUCLEOTIDE SEQUENCE [LARGE SCALE GENOMIC DNA]</scope>
    <source>
        <strain evidence="1 2">CHARLIE-1</strain>
    </source>
</reference>
<dbReference type="EMBL" id="PGEM01000153">
    <property type="protein sequence ID" value="PPJ61965.1"/>
    <property type="molecule type" value="Genomic_DNA"/>
</dbReference>
<name>A0A2S6CQB9_9CYAN</name>
<comment type="caution">
    <text evidence="1">The sequence shown here is derived from an EMBL/GenBank/DDBJ whole genome shotgun (WGS) entry which is preliminary data.</text>
</comment>
<organism evidence="1 2">
    <name type="scientific">Cuspidothrix issatschenkoi CHARLIE-1</name>
    <dbReference type="NCBI Taxonomy" id="2052836"/>
    <lineage>
        <taxon>Bacteria</taxon>
        <taxon>Bacillati</taxon>
        <taxon>Cyanobacteriota</taxon>
        <taxon>Cyanophyceae</taxon>
        <taxon>Nostocales</taxon>
        <taxon>Aphanizomenonaceae</taxon>
        <taxon>Cuspidothrix</taxon>
    </lineage>
</organism>
<dbReference type="OrthoDB" id="514969at2"/>
<evidence type="ECO:0000313" key="1">
    <source>
        <dbReference type="EMBL" id="PPJ61965.1"/>
    </source>
</evidence>
<evidence type="ECO:0000313" key="2">
    <source>
        <dbReference type="Proteomes" id="UP000239589"/>
    </source>
</evidence>